<keyword evidence="2" id="KW-1185">Reference proteome</keyword>
<dbReference type="EMBL" id="CM011680">
    <property type="protein sequence ID" value="TMS17342.1"/>
    <property type="molecule type" value="Genomic_DNA"/>
</dbReference>
<reference evidence="1" key="1">
    <citation type="submission" date="2018-11" db="EMBL/GenBank/DDBJ databases">
        <title>The sequence and de novo assembly of Larimichthys crocea genome using PacBio and Hi-C technologies.</title>
        <authorList>
            <person name="Xu P."/>
            <person name="Chen B."/>
            <person name="Zhou Z."/>
            <person name="Ke Q."/>
            <person name="Wu Y."/>
            <person name="Bai H."/>
            <person name="Pu F."/>
        </authorList>
    </citation>
    <scope>NUCLEOTIDE SEQUENCE</scope>
    <source>
        <tissue evidence="1">Muscle</tissue>
    </source>
</reference>
<dbReference type="Proteomes" id="UP000793456">
    <property type="component" value="Chromosome VII"/>
</dbReference>
<evidence type="ECO:0000313" key="2">
    <source>
        <dbReference type="Proteomes" id="UP000793456"/>
    </source>
</evidence>
<organism evidence="1 2">
    <name type="scientific">Larimichthys crocea</name>
    <name type="common">Large yellow croaker</name>
    <name type="synonym">Pseudosciaena crocea</name>
    <dbReference type="NCBI Taxonomy" id="215358"/>
    <lineage>
        <taxon>Eukaryota</taxon>
        <taxon>Metazoa</taxon>
        <taxon>Chordata</taxon>
        <taxon>Craniata</taxon>
        <taxon>Vertebrata</taxon>
        <taxon>Euteleostomi</taxon>
        <taxon>Actinopterygii</taxon>
        <taxon>Neopterygii</taxon>
        <taxon>Teleostei</taxon>
        <taxon>Neoteleostei</taxon>
        <taxon>Acanthomorphata</taxon>
        <taxon>Eupercaria</taxon>
        <taxon>Sciaenidae</taxon>
        <taxon>Larimichthys</taxon>
    </lineage>
</organism>
<sequence length="334" mass="37119">MSFWSEISFFQEIAGTAYESFKCTPVCLVYEQLIETKNHVFTFAGFPASVPNTDHQPVKNVRSASTPCRLVTQSAHDMMSIHRNLAVLLLFLHSHLYTHAASTSSPVTHPPFKYITINSNNEYEDEEEFDKHSSPPEVVYPARTTLLRQNPQFCQYDPCLENQEPCEDLNERTGCLCPGRSGADVPPKEPRIDTLLPISEGEHKGKIEVQWCAPSSVVTRYRVVVQGNEGGALEFQATARRTLVGSLEPGTMVCVEAVNKAGGSVPSEFSCKRYERPESSDHNLLLGVIGGGVIFLLILIITAVILWKYQMYKRAKRNSTDGLGNPSYSTEGTL</sequence>
<name>A0ACD3RDC3_LARCR</name>
<evidence type="ECO:0000313" key="1">
    <source>
        <dbReference type="EMBL" id="TMS17342.1"/>
    </source>
</evidence>
<protein>
    <submittedName>
        <fullName evidence="1">Uncharacterized protein</fullName>
    </submittedName>
</protein>
<proteinExistence type="predicted"/>
<comment type="caution">
    <text evidence="1">The sequence shown here is derived from an EMBL/GenBank/DDBJ whole genome shotgun (WGS) entry which is preliminary data.</text>
</comment>
<gene>
    <name evidence="1" type="ORF">E3U43_001411</name>
</gene>
<accession>A0ACD3RDC3</accession>